<organism evidence="1 2">
    <name type="scientific">Solanum tuberosum</name>
    <name type="common">Potato</name>
    <dbReference type="NCBI Taxonomy" id="4113"/>
    <lineage>
        <taxon>Eukaryota</taxon>
        <taxon>Viridiplantae</taxon>
        <taxon>Streptophyta</taxon>
        <taxon>Embryophyta</taxon>
        <taxon>Tracheophyta</taxon>
        <taxon>Spermatophyta</taxon>
        <taxon>Magnoliopsida</taxon>
        <taxon>eudicotyledons</taxon>
        <taxon>Gunneridae</taxon>
        <taxon>Pentapetalae</taxon>
        <taxon>asterids</taxon>
        <taxon>lamiids</taxon>
        <taxon>Solanales</taxon>
        <taxon>Solanaceae</taxon>
        <taxon>Solanoideae</taxon>
        <taxon>Solaneae</taxon>
        <taxon>Solanum</taxon>
    </lineage>
</organism>
<dbReference type="InParanoid" id="M1B7J6"/>
<proteinExistence type="predicted"/>
<accession>M1B7J6</accession>
<dbReference type="HOGENOM" id="CLU_2965514_0_0_1"/>
<dbReference type="PaxDb" id="4113-PGSC0003DMT400038890"/>
<reference evidence="2" key="1">
    <citation type="journal article" date="2011" name="Nature">
        <title>Genome sequence and analysis of the tuber crop potato.</title>
        <authorList>
            <consortium name="The Potato Genome Sequencing Consortium"/>
        </authorList>
    </citation>
    <scope>NUCLEOTIDE SEQUENCE [LARGE SCALE GENOMIC DNA]</scope>
    <source>
        <strain evidence="2">cv. DM1-3 516 R44</strain>
    </source>
</reference>
<dbReference type="Proteomes" id="UP000011115">
    <property type="component" value="Unassembled WGS sequence"/>
</dbReference>
<evidence type="ECO:0000313" key="2">
    <source>
        <dbReference type="Proteomes" id="UP000011115"/>
    </source>
</evidence>
<evidence type="ECO:0000313" key="1">
    <source>
        <dbReference type="EnsemblPlants" id="PGSC0003DMT400038890"/>
    </source>
</evidence>
<dbReference type="AlphaFoldDB" id="M1B7J6"/>
<dbReference type="Gramene" id="PGSC0003DMT400038890">
    <property type="protein sequence ID" value="PGSC0003DMT400038890"/>
    <property type="gene ID" value="PGSC0003DMG400015036"/>
</dbReference>
<reference evidence="1" key="2">
    <citation type="submission" date="2015-06" db="UniProtKB">
        <authorList>
            <consortium name="EnsemblPlants"/>
        </authorList>
    </citation>
    <scope>IDENTIFICATION</scope>
    <source>
        <strain evidence="1">DM1-3 516 R44</strain>
    </source>
</reference>
<name>M1B7J6_SOLTU</name>
<protein>
    <submittedName>
        <fullName evidence="1">Uncharacterized protein</fullName>
    </submittedName>
</protein>
<dbReference type="EnsemblPlants" id="PGSC0003DMT400038890">
    <property type="protein sequence ID" value="PGSC0003DMT400038890"/>
    <property type="gene ID" value="PGSC0003DMG400015036"/>
</dbReference>
<keyword evidence="2" id="KW-1185">Reference proteome</keyword>
<sequence>MKISNWIEVVAFQPTNEFDNYPCFIVDFLDYLLDQSCCGLSFDSFLSIKKYIATANITL</sequence>